<dbReference type="Pfam" id="PF13440">
    <property type="entry name" value="Polysacc_synt_3"/>
    <property type="match status" value="1"/>
</dbReference>
<dbReference type="EMBL" id="JABBGJ010000013">
    <property type="protein sequence ID" value="NML98985.1"/>
    <property type="molecule type" value="Genomic_DNA"/>
</dbReference>
<evidence type="ECO:0000256" key="3">
    <source>
        <dbReference type="ARBA" id="ARBA00022475"/>
    </source>
</evidence>
<evidence type="ECO:0000256" key="1">
    <source>
        <dbReference type="ARBA" id="ARBA00004651"/>
    </source>
</evidence>
<dbReference type="PANTHER" id="PTHR30250:SF10">
    <property type="entry name" value="LIPOPOLYSACCHARIDE BIOSYNTHESIS PROTEIN WZXC"/>
    <property type="match status" value="1"/>
</dbReference>
<keyword evidence="5 7" id="KW-1133">Transmembrane helix</keyword>
<keyword evidence="9" id="KW-1185">Reference proteome</keyword>
<feature type="transmembrane region" description="Helical" evidence="7">
    <location>
        <begin position="229"/>
        <end position="249"/>
    </location>
</feature>
<evidence type="ECO:0000256" key="7">
    <source>
        <dbReference type="SAM" id="Phobius"/>
    </source>
</evidence>
<reference evidence="8 9" key="1">
    <citation type="submission" date="2020-04" db="EMBL/GenBank/DDBJ databases">
        <title>Paraburkholderia sp. RP-4-7 isolated from soil.</title>
        <authorList>
            <person name="Dahal R.H."/>
        </authorList>
    </citation>
    <scope>NUCLEOTIDE SEQUENCE [LARGE SCALE GENOMIC DNA]</scope>
    <source>
        <strain evidence="8 9">RP-4-7</strain>
    </source>
</reference>
<organism evidence="8 9">
    <name type="scientific">Paraburkholderia polaris</name>
    <dbReference type="NCBI Taxonomy" id="2728848"/>
    <lineage>
        <taxon>Bacteria</taxon>
        <taxon>Pseudomonadati</taxon>
        <taxon>Pseudomonadota</taxon>
        <taxon>Betaproteobacteria</taxon>
        <taxon>Burkholderiales</taxon>
        <taxon>Burkholderiaceae</taxon>
        <taxon>Paraburkholderia</taxon>
    </lineage>
</organism>
<gene>
    <name evidence="8" type="ORF">HHL24_13635</name>
</gene>
<evidence type="ECO:0000313" key="8">
    <source>
        <dbReference type="EMBL" id="NML98985.1"/>
    </source>
</evidence>
<dbReference type="CDD" id="cd13127">
    <property type="entry name" value="MATE_tuaB_like"/>
    <property type="match status" value="1"/>
</dbReference>
<feature type="transmembrane region" description="Helical" evidence="7">
    <location>
        <begin position="84"/>
        <end position="108"/>
    </location>
</feature>
<proteinExistence type="inferred from homology"/>
<evidence type="ECO:0000256" key="4">
    <source>
        <dbReference type="ARBA" id="ARBA00022692"/>
    </source>
</evidence>
<comment type="similarity">
    <text evidence="2">Belongs to the polysaccharide synthase family.</text>
</comment>
<feature type="transmembrane region" description="Helical" evidence="7">
    <location>
        <begin position="146"/>
        <end position="166"/>
    </location>
</feature>
<keyword evidence="4 7" id="KW-0812">Transmembrane</keyword>
<feature type="transmembrane region" description="Helical" evidence="7">
    <location>
        <begin position="172"/>
        <end position="191"/>
    </location>
</feature>
<feature type="transmembrane region" description="Helical" evidence="7">
    <location>
        <begin position="412"/>
        <end position="432"/>
    </location>
</feature>
<evidence type="ECO:0000256" key="2">
    <source>
        <dbReference type="ARBA" id="ARBA00007430"/>
    </source>
</evidence>
<dbReference type="GO" id="GO:0005886">
    <property type="term" value="C:plasma membrane"/>
    <property type="evidence" value="ECO:0007669"/>
    <property type="project" value="UniProtKB-SubCell"/>
</dbReference>
<feature type="transmembrane region" description="Helical" evidence="7">
    <location>
        <begin position="381"/>
        <end position="400"/>
    </location>
</feature>
<feature type="transmembrane region" description="Helical" evidence="7">
    <location>
        <begin position="45"/>
        <end position="64"/>
    </location>
</feature>
<feature type="transmembrane region" description="Helical" evidence="7">
    <location>
        <begin position="320"/>
        <end position="342"/>
    </location>
</feature>
<evidence type="ECO:0000313" key="9">
    <source>
        <dbReference type="Proteomes" id="UP000544134"/>
    </source>
</evidence>
<comment type="caution">
    <text evidence="8">The sequence shown here is derived from an EMBL/GenBank/DDBJ whole genome shotgun (WGS) entry which is preliminary data.</text>
</comment>
<sequence length="486" mass="53069">MSESLRHSVLSGLFWSLLQNWGGRLVTFILFTILARLLGPRDFGVFAAAVAVISILEIFVEQGLGDALIQKEHVSLELLNTTFLLNLTLSIVLVSLLVAFAPLVAALMKVPQLTNILRVACISTLINAFGFCQQAMYRRNFAYRWLALRFLIATAISGIVGVAVAYAGGGAWSLVAQVVCASLINVGLLWAKPQWKLSARFDFREGATLLRFSSNILGMRILDFGNTRFIEIFIAATLGPTVLGIYAVGVRIYQISMQLLSSAILDVAHSGFSRLAKDREKFNLAYYKATTISATLAVPCFVLLATVAPELCISLFGQKWANSAQVLTPMALLGAVQVIQFYNGASFNALGMPVVTLAINLVKIAFTAFSLWITLGSDLDHMVVAFAIAQALVTPLNFYLAKRKLGIDLGRLFKNVYPVFLACGVMAGAVIMCRSFLSHHELSIYVKFPALLGVGAGVYLALLILFIKKNYLEVLNVFELRRHSPA</sequence>
<feature type="transmembrane region" description="Helical" evidence="7">
    <location>
        <begin position="284"/>
        <end position="308"/>
    </location>
</feature>
<evidence type="ECO:0000256" key="6">
    <source>
        <dbReference type="ARBA" id="ARBA00023136"/>
    </source>
</evidence>
<dbReference type="InterPro" id="IPR050833">
    <property type="entry name" value="Poly_Biosynth_Transport"/>
</dbReference>
<protein>
    <submittedName>
        <fullName evidence="8">Lipopolysaccharide biosynthesis protein</fullName>
    </submittedName>
</protein>
<comment type="subcellular location">
    <subcellularLocation>
        <location evidence="1">Cell membrane</location>
        <topology evidence="1">Multi-pass membrane protein</topology>
    </subcellularLocation>
</comment>
<dbReference type="AlphaFoldDB" id="A0A848IEC3"/>
<dbReference type="RefSeq" id="WP_169485990.1">
    <property type="nucleotide sequence ID" value="NZ_JABBGJ010000013.1"/>
</dbReference>
<evidence type="ECO:0000256" key="5">
    <source>
        <dbReference type="ARBA" id="ARBA00022989"/>
    </source>
</evidence>
<keyword evidence="6 7" id="KW-0472">Membrane</keyword>
<dbReference type="PANTHER" id="PTHR30250">
    <property type="entry name" value="PST FAMILY PREDICTED COLANIC ACID TRANSPORTER"/>
    <property type="match status" value="1"/>
</dbReference>
<feature type="transmembrane region" description="Helical" evidence="7">
    <location>
        <begin position="354"/>
        <end position="375"/>
    </location>
</feature>
<accession>A0A848IEC3</accession>
<dbReference type="Proteomes" id="UP000544134">
    <property type="component" value="Unassembled WGS sequence"/>
</dbReference>
<keyword evidence="3" id="KW-1003">Cell membrane</keyword>
<name>A0A848IEC3_9BURK</name>
<feature type="transmembrane region" description="Helical" evidence="7">
    <location>
        <begin position="444"/>
        <end position="467"/>
    </location>
</feature>
<feature type="transmembrane region" description="Helical" evidence="7">
    <location>
        <begin position="20"/>
        <end position="38"/>
    </location>
</feature>